<keyword evidence="5" id="KW-0732">Signal</keyword>
<feature type="domain" description="YknX-like beta-barrel" evidence="6">
    <location>
        <begin position="387"/>
        <end position="458"/>
    </location>
</feature>
<dbReference type="InterPro" id="IPR050465">
    <property type="entry name" value="UPF0194_transport"/>
</dbReference>
<evidence type="ECO:0000313" key="7">
    <source>
        <dbReference type="EMBL" id="ODM03832.1"/>
    </source>
</evidence>
<evidence type="ECO:0000256" key="5">
    <source>
        <dbReference type="SAM" id="SignalP"/>
    </source>
</evidence>
<evidence type="ECO:0000256" key="2">
    <source>
        <dbReference type="ARBA" id="ARBA00023054"/>
    </source>
</evidence>
<dbReference type="PANTHER" id="PTHR32347">
    <property type="entry name" value="EFFLUX SYSTEM COMPONENT YKNX-RELATED"/>
    <property type="match status" value="1"/>
</dbReference>
<proteinExistence type="predicted"/>
<feature type="region of interest" description="Disordered" evidence="4">
    <location>
        <begin position="531"/>
        <end position="594"/>
    </location>
</feature>
<dbReference type="Pfam" id="PF25990">
    <property type="entry name" value="Beta-barrel_YknX"/>
    <property type="match status" value="1"/>
</dbReference>
<feature type="compositionally biased region" description="Polar residues" evidence="4">
    <location>
        <begin position="531"/>
        <end position="548"/>
    </location>
</feature>
<feature type="coiled-coil region" evidence="3">
    <location>
        <begin position="178"/>
        <end position="212"/>
    </location>
</feature>
<evidence type="ECO:0000256" key="1">
    <source>
        <dbReference type="ARBA" id="ARBA00004196"/>
    </source>
</evidence>
<feature type="signal peptide" evidence="5">
    <location>
        <begin position="1"/>
        <end position="25"/>
    </location>
</feature>
<feature type="coiled-coil region" evidence="3">
    <location>
        <begin position="318"/>
        <end position="345"/>
    </location>
</feature>
<dbReference type="PATRIC" id="fig|1432052.4.peg.5144"/>
<keyword evidence="2 3" id="KW-0175">Coiled coil</keyword>
<evidence type="ECO:0000313" key="8">
    <source>
        <dbReference type="Proteomes" id="UP000094067"/>
    </source>
</evidence>
<reference evidence="7 8" key="1">
    <citation type="submission" date="2016-07" db="EMBL/GenBank/DDBJ databases">
        <title>Characterization of isolates of Eisenbergiella tayi derived from blood cultures, using whole genome sequencing.</title>
        <authorList>
            <person name="Burdz T."/>
            <person name="Wiebe D."/>
            <person name="Huynh C."/>
            <person name="Bernard K."/>
        </authorList>
    </citation>
    <scope>NUCLEOTIDE SEQUENCE [LARGE SCALE GENOMIC DNA]</scope>
    <source>
        <strain evidence="7 8">NML 110608</strain>
    </source>
</reference>
<protein>
    <submittedName>
        <fullName evidence="7">Macrolide transporter subunit MacA</fullName>
    </submittedName>
</protein>
<dbReference type="EMBL" id="MCGH01000003">
    <property type="protein sequence ID" value="ODM03832.1"/>
    <property type="molecule type" value="Genomic_DNA"/>
</dbReference>
<accession>A0A1E3A4Y8</accession>
<comment type="subcellular location">
    <subcellularLocation>
        <location evidence="1">Cell envelope</location>
    </subcellularLocation>
</comment>
<dbReference type="GO" id="GO:0030313">
    <property type="term" value="C:cell envelope"/>
    <property type="evidence" value="ECO:0007669"/>
    <property type="project" value="UniProtKB-SubCell"/>
</dbReference>
<organism evidence="7 8">
    <name type="scientific">Eisenbergiella tayi</name>
    <dbReference type="NCBI Taxonomy" id="1432052"/>
    <lineage>
        <taxon>Bacteria</taxon>
        <taxon>Bacillati</taxon>
        <taxon>Bacillota</taxon>
        <taxon>Clostridia</taxon>
        <taxon>Lachnospirales</taxon>
        <taxon>Lachnospiraceae</taxon>
        <taxon>Eisenbergiella</taxon>
    </lineage>
</organism>
<dbReference type="PRINTS" id="PR01490">
    <property type="entry name" value="RTXTOXIND"/>
</dbReference>
<evidence type="ECO:0000256" key="3">
    <source>
        <dbReference type="SAM" id="Coils"/>
    </source>
</evidence>
<feature type="compositionally biased region" description="Gly residues" evidence="4">
    <location>
        <begin position="581"/>
        <end position="594"/>
    </location>
</feature>
<dbReference type="RefSeq" id="WP_069154172.1">
    <property type="nucleotide sequence ID" value="NZ_MCGH01000003.1"/>
</dbReference>
<evidence type="ECO:0000256" key="4">
    <source>
        <dbReference type="SAM" id="MobiDB-lite"/>
    </source>
</evidence>
<dbReference type="AlphaFoldDB" id="A0A1E3A4Y8"/>
<feature type="coiled-coil region" evidence="3">
    <location>
        <begin position="254"/>
        <end position="285"/>
    </location>
</feature>
<sequence>MKQKHRNKKFVIKLILAGTAFLALAAVCVYTVFIRPRLTGDTVIYKESKVQYGDLVQGINESGSIALQESHINYELDINYSEDDEDEDEEEEASRYLQIEEVYAVQGQRMQEGDPLFKLSQDSIAAVRRKLQKAKSEAQLELAEAVSEYNTQAGSAKSTYSASKAEADTASRTYDTSMNRLQQEIELLYGDIQVLEAEINDYNEKLTDEDTLEEYSDLKYAYETAQKKLDDTDISSVAAYTANYSSLQSAKTAFENLDNTLQGYRDSIEENQEQILEKLDEINNSQTSLPQDEMSAQQSYDSAVLGGKLAGDIYGYTLDALQDTVDEARTAVNEAQELLEDFEAFVGTDGIVYADGTGLVTEITYEAGDKLMNTGVMLSYVTRDAYTITIDVSEEDISYIKVGDSVDIECNAYPDEIYEGTVSAITTSADSSYSTTVNYPVTVRIEGDTGRLYGGMTADITFVTDSIEDVLYVSAKAIVTGEDGSTGVYVKNTEGEMEWKAVETGFSNGSEIEITSGLSEGDTVYIASTVSAGQSEESLRQSGASLTQEPAGDMTGGEENGQQGFPDFMQVPGENPQGNSGQAGGTGFGGPGMP</sequence>
<evidence type="ECO:0000259" key="6">
    <source>
        <dbReference type="Pfam" id="PF25990"/>
    </source>
</evidence>
<dbReference type="Gene3D" id="2.40.420.20">
    <property type="match status" value="1"/>
</dbReference>
<name>A0A1E3A4Y8_9FIRM</name>
<gene>
    <name evidence="7" type="ORF">BEI61_04635</name>
</gene>
<comment type="caution">
    <text evidence="7">The sequence shown here is derived from an EMBL/GenBank/DDBJ whole genome shotgun (WGS) entry which is preliminary data.</text>
</comment>
<dbReference type="Gene3D" id="2.40.30.170">
    <property type="match status" value="1"/>
</dbReference>
<dbReference type="InterPro" id="IPR058636">
    <property type="entry name" value="Beta-barrel_YknX"/>
</dbReference>
<feature type="chain" id="PRO_5009122687" evidence="5">
    <location>
        <begin position="26"/>
        <end position="594"/>
    </location>
</feature>
<dbReference type="PANTHER" id="PTHR32347:SF14">
    <property type="entry name" value="EFFLUX SYSTEM COMPONENT YKNX-RELATED"/>
    <property type="match status" value="1"/>
</dbReference>
<dbReference type="Proteomes" id="UP000094067">
    <property type="component" value="Unassembled WGS sequence"/>
</dbReference>